<feature type="region of interest" description="Disordered" evidence="1">
    <location>
        <begin position="115"/>
        <end position="149"/>
    </location>
</feature>
<gene>
    <name evidence="2" type="ORF">GDO81_027869</name>
</gene>
<protein>
    <submittedName>
        <fullName evidence="2">Uncharacterized protein</fullName>
    </submittedName>
</protein>
<proteinExistence type="predicted"/>
<feature type="region of interest" description="Disordered" evidence="1">
    <location>
        <begin position="62"/>
        <end position="100"/>
    </location>
</feature>
<sequence>MTPPPCTIIAPKNQVCDLSLPQHVSAMQTVRPAGAVHLRAPPPQKLKYLVSAVILPGQSTIISQAQGARPPKNRTHNQSEHKGRGLSPAPPLSPEQSSINQRTRRLPLPMQHYTGDPIVTQLSPTPSARLSGGRFRKTEDDLGGRGLSDTQLSQIPECPLIPPIRSPGKLCVCIYNGGGVYHYHSHVITSSAAPPPPAATMGGRGEPPFCQRRHRSGGVILFARRFAVCLDLCFGGCVRRAIHRYKYL</sequence>
<dbReference type="EMBL" id="WNYA01058515">
    <property type="protein sequence ID" value="KAG8535733.1"/>
    <property type="molecule type" value="Genomic_DNA"/>
</dbReference>
<dbReference type="AlphaFoldDB" id="A0AAV6YNZ3"/>
<keyword evidence="3" id="KW-1185">Reference proteome</keyword>
<organism evidence="2 3">
    <name type="scientific">Engystomops pustulosus</name>
    <name type="common">Tungara frog</name>
    <name type="synonym">Physalaemus pustulosus</name>
    <dbReference type="NCBI Taxonomy" id="76066"/>
    <lineage>
        <taxon>Eukaryota</taxon>
        <taxon>Metazoa</taxon>
        <taxon>Chordata</taxon>
        <taxon>Craniata</taxon>
        <taxon>Vertebrata</taxon>
        <taxon>Euteleostomi</taxon>
        <taxon>Amphibia</taxon>
        <taxon>Batrachia</taxon>
        <taxon>Anura</taxon>
        <taxon>Neobatrachia</taxon>
        <taxon>Hyloidea</taxon>
        <taxon>Leptodactylidae</taxon>
        <taxon>Leiuperinae</taxon>
        <taxon>Engystomops</taxon>
    </lineage>
</organism>
<name>A0AAV6YNZ3_ENGPU</name>
<accession>A0AAV6YNZ3</accession>
<dbReference type="Proteomes" id="UP000824782">
    <property type="component" value="Unassembled WGS sequence"/>
</dbReference>
<comment type="caution">
    <text evidence="2">The sequence shown here is derived from an EMBL/GenBank/DDBJ whole genome shotgun (WGS) entry which is preliminary data.</text>
</comment>
<evidence type="ECO:0000256" key="1">
    <source>
        <dbReference type="SAM" id="MobiDB-lite"/>
    </source>
</evidence>
<evidence type="ECO:0000313" key="2">
    <source>
        <dbReference type="EMBL" id="KAG8535733.1"/>
    </source>
</evidence>
<evidence type="ECO:0000313" key="3">
    <source>
        <dbReference type="Proteomes" id="UP000824782"/>
    </source>
</evidence>
<reference evidence="2" key="1">
    <citation type="thesis" date="2020" institute="ProQuest LLC" country="789 East Eisenhower Parkway, Ann Arbor, MI, USA">
        <title>Comparative Genomics and Chromosome Evolution.</title>
        <authorList>
            <person name="Mudd A.B."/>
        </authorList>
    </citation>
    <scope>NUCLEOTIDE SEQUENCE</scope>
    <source>
        <strain evidence="2">237g6f4</strain>
        <tissue evidence="2">Blood</tissue>
    </source>
</reference>